<feature type="chain" id="PRO_5010729513" evidence="6">
    <location>
        <begin position="24"/>
        <end position="309"/>
    </location>
</feature>
<keyword evidence="9" id="KW-1185">Reference proteome</keyword>
<dbReference type="GO" id="GO:0016787">
    <property type="term" value="F:hydrolase activity"/>
    <property type="evidence" value="ECO:0007669"/>
    <property type="project" value="UniProtKB-UniRule"/>
</dbReference>
<dbReference type="InterPro" id="IPR016035">
    <property type="entry name" value="Acyl_Trfase/lysoPLipase"/>
</dbReference>
<name>A0A1V2ZV24_9GAMM</name>
<comment type="caution">
    <text evidence="8">The sequence shown here is derived from an EMBL/GenBank/DDBJ whole genome shotgun (WGS) entry which is preliminary data.</text>
</comment>
<accession>A0A1V2ZV24</accession>
<evidence type="ECO:0000256" key="3">
    <source>
        <dbReference type="ARBA" id="ARBA00023098"/>
    </source>
</evidence>
<evidence type="ECO:0000256" key="4">
    <source>
        <dbReference type="PROSITE-ProRule" id="PRU01161"/>
    </source>
</evidence>
<evidence type="ECO:0000256" key="6">
    <source>
        <dbReference type="SAM" id="SignalP"/>
    </source>
</evidence>
<evidence type="ECO:0000256" key="5">
    <source>
        <dbReference type="SAM" id="MobiDB-lite"/>
    </source>
</evidence>
<dbReference type="Pfam" id="PF01734">
    <property type="entry name" value="Patatin"/>
    <property type="match status" value="1"/>
</dbReference>
<feature type="domain" description="PNPLA" evidence="7">
    <location>
        <begin position="35"/>
        <end position="210"/>
    </location>
</feature>
<keyword evidence="6" id="KW-0732">Signal</keyword>
<evidence type="ECO:0000256" key="1">
    <source>
        <dbReference type="ARBA" id="ARBA00022801"/>
    </source>
</evidence>
<proteinExistence type="predicted"/>
<sequence length="309" mass="33168">MTSRLIIAALTIATLLAAPALQGAEKQPERPSIGLALGSGGAGGLAHIAILQVFDDLDVEPDHISGTSIGAVIGGLYAAGLSAEEILDVFDDFGGSRMDALSGLVEADVQLTELIPLRLGRNAVLDSTEFLEFLAKHTDAETFDDLRIPLSVVATDYWSGDTVVLAEGELFRAIEASMAVPGLFEPVPQGDDRLLIDGGTSNPLPWNLLQEDHDFVIAVDVSASRKQAPNDPPGLTDLLFTTFSIMQSSQIRHMREHDPPDLFLEAGTADIRLLDFNRVEEIVEKAQPSAEKLREALETRLDPPAQTDP</sequence>
<feature type="compositionally biased region" description="Basic and acidic residues" evidence="5">
    <location>
        <begin position="291"/>
        <end position="301"/>
    </location>
</feature>
<dbReference type="OrthoDB" id="5290098at2"/>
<dbReference type="SUPFAM" id="SSF52151">
    <property type="entry name" value="FabD/lysophospholipase-like"/>
    <property type="match status" value="1"/>
</dbReference>
<dbReference type="Gene3D" id="3.40.1090.10">
    <property type="entry name" value="Cytosolic phospholipase A2 catalytic domain"/>
    <property type="match status" value="2"/>
</dbReference>
<keyword evidence="2 4" id="KW-0442">Lipid degradation</keyword>
<keyword evidence="1 4" id="KW-0378">Hydrolase</keyword>
<dbReference type="STRING" id="252474.B1A74_13535"/>
<dbReference type="PANTHER" id="PTHR14226:SF76">
    <property type="entry name" value="NTE FAMILY PROTEIN RSSA"/>
    <property type="match status" value="1"/>
</dbReference>
<evidence type="ECO:0000259" key="7">
    <source>
        <dbReference type="PROSITE" id="PS51635"/>
    </source>
</evidence>
<feature type="signal peptide" evidence="6">
    <location>
        <begin position="1"/>
        <end position="23"/>
    </location>
</feature>
<feature type="short sequence motif" description="GXSXG" evidence="4">
    <location>
        <begin position="66"/>
        <end position="70"/>
    </location>
</feature>
<feature type="region of interest" description="Disordered" evidence="5">
    <location>
        <begin position="287"/>
        <end position="309"/>
    </location>
</feature>
<comment type="caution">
    <text evidence="4">Lacks conserved residue(s) required for the propagation of feature annotation.</text>
</comment>
<evidence type="ECO:0000313" key="8">
    <source>
        <dbReference type="EMBL" id="OOC08949.1"/>
    </source>
</evidence>
<dbReference type="InterPro" id="IPR050301">
    <property type="entry name" value="NTE"/>
</dbReference>
<evidence type="ECO:0000256" key="2">
    <source>
        <dbReference type="ARBA" id="ARBA00022963"/>
    </source>
</evidence>
<dbReference type="EMBL" id="MUZR01000073">
    <property type="protein sequence ID" value="OOC08949.1"/>
    <property type="molecule type" value="Genomic_DNA"/>
</dbReference>
<dbReference type="AlphaFoldDB" id="A0A1V2ZV24"/>
<keyword evidence="3 4" id="KW-0443">Lipid metabolism</keyword>
<dbReference type="RefSeq" id="WP_077244937.1">
    <property type="nucleotide sequence ID" value="NZ_MUZR01000073.1"/>
</dbReference>
<dbReference type="Proteomes" id="UP000189177">
    <property type="component" value="Unassembled WGS sequence"/>
</dbReference>
<organism evidence="8 9">
    <name type="scientific">Thioalkalivibrio halophilus</name>
    <dbReference type="NCBI Taxonomy" id="252474"/>
    <lineage>
        <taxon>Bacteria</taxon>
        <taxon>Pseudomonadati</taxon>
        <taxon>Pseudomonadota</taxon>
        <taxon>Gammaproteobacteria</taxon>
        <taxon>Chromatiales</taxon>
        <taxon>Ectothiorhodospiraceae</taxon>
        <taxon>Thioalkalivibrio</taxon>
    </lineage>
</organism>
<dbReference type="InterPro" id="IPR002641">
    <property type="entry name" value="PNPLA_dom"/>
</dbReference>
<dbReference type="PANTHER" id="PTHR14226">
    <property type="entry name" value="NEUROPATHY TARGET ESTERASE/SWISS CHEESE D.MELANOGASTER"/>
    <property type="match status" value="1"/>
</dbReference>
<evidence type="ECO:0000313" key="9">
    <source>
        <dbReference type="Proteomes" id="UP000189177"/>
    </source>
</evidence>
<feature type="active site" description="Proton acceptor" evidence="4">
    <location>
        <position position="197"/>
    </location>
</feature>
<dbReference type="PROSITE" id="PS51635">
    <property type="entry name" value="PNPLA"/>
    <property type="match status" value="1"/>
</dbReference>
<feature type="active site" description="Nucleophile" evidence="4">
    <location>
        <position position="68"/>
    </location>
</feature>
<dbReference type="GO" id="GO:0016042">
    <property type="term" value="P:lipid catabolic process"/>
    <property type="evidence" value="ECO:0007669"/>
    <property type="project" value="UniProtKB-UniRule"/>
</dbReference>
<feature type="short sequence motif" description="DGA/G" evidence="4">
    <location>
        <begin position="197"/>
        <end position="199"/>
    </location>
</feature>
<gene>
    <name evidence="8" type="ORF">B1A74_13535</name>
</gene>
<reference evidence="8 9" key="1">
    <citation type="submission" date="2017-02" db="EMBL/GenBank/DDBJ databases">
        <title>Genomic diversity within the haloalkaliphilic genus Thioalkalivibrio.</title>
        <authorList>
            <person name="Ahn A.-C."/>
            <person name="Meier-Kolthoff J."/>
            <person name="Overmars L."/>
            <person name="Richter M."/>
            <person name="Woyke T."/>
            <person name="Sorokin D.Y."/>
            <person name="Muyzer G."/>
        </authorList>
    </citation>
    <scope>NUCLEOTIDE SEQUENCE [LARGE SCALE GENOMIC DNA]</scope>
    <source>
        <strain evidence="8 9">HL17</strain>
    </source>
</reference>
<protein>
    <submittedName>
        <fullName evidence="8">Patatin</fullName>
    </submittedName>
</protein>